<dbReference type="Pfam" id="PF03837">
    <property type="entry name" value="RecT"/>
    <property type="match status" value="1"/>
</dbReference>
<protein>
    <submittedName>
        <fullName evidence="1">RecT protein</fullName>
    </submittedName>
</protein>
<dbReference type="EMBL" id="BK016096">
    <property type="protein sequence ID" value="DAF94709.1"/>
    <property type="molecule type" value="Genomic_DNA"/>
</dbReference>
<dbReference type="InterPro" id="IPR010183">
    <property type="entry name" value="Phage_lambda_Bet"/>
</dbReference>
<accession>A0A8S5UJP7</accession>
<dbReference type="InterPro" id="IPR018330">
    <property type="entry name" value="RecT_fam"/>
</dbReference>
<evidence type="ECO:0000313" key="1">
    <source>
        <dbReference type="EMBL" id="DAF94709.1"/>
    </source>
</evidence>
<name>A0A8S5UJP7_9CAUD</name>
<sequence>MTQQEITKRDEKRAMQLALKNQYEPVVPLAKGMISNAENEKQTLSLIATLHKSVLGLTKTGEMRPIGDLRVFMAIANQYGLNPFKKEIYATYIWDSNRRGEELMPIVSIHGLRKLARKGGVYTHTGAAEVKKDGDKLLSVTVPVFGRWDNTSTPIEVTRYTAYYDEFVRTNREGQPMSNWKTMPIVMLTKCAEANALRAGFDIAGIYVEEELTANANNGEESDDE</sequence>
<reference evidence="1" key="1">
    <citation type="journal article" date="2021" name="Proc. Natl. Acad. Sci. U.S.A.">
        <title>A Catalog of Tens of Thousands of Viruses from Human Metagenomes Reveals Hidden Associations with Chronic Diseases.</title>
        <authorList>
            <person name="Tisza M.J."/>
            <person name="Buck C.B."/>
        </authorList>
    </citation>
    <scope>NUCLEOTIDE SEQUENCE</scope>
    <source>
        <strain evidence="1">Ct9A73</strain>
    </source>
</reference>
<dbReference type="GO" id="GO:0003677">
    <property type="term" value="F:DNA binding"/>
    <property type="evidence" value="ECO:0007669"/>
    <property type="project" value="InterPro"/>
</dbReference>
<dbReference type="NCBIfam" id="TIGR01913">
    <property type="entry name" value="bet_lambda"/>
    <property type="match status" value="1"/>
</dbReference>
<proteinExistence type="predicted"/>
<dbReference type="GO" id="GO:0006310">
    <property type="term" value="P:DNA recombination"/>
    <property type="evidence" value="ECO:0007669"/>
    <property type="project" value="InterPro"/>
</dbReference>
<organism evidence="1">
    <name type="scientific">Podoviridae sp. ct9A73</name>
    <dbReference type="NCBI Taxonomy" id="2825225"/>
    <lineage>
        <taxon>Viruses</taxon>
        <taxon>Duplodnaviria</taxon>
        <taxon>Heunggongvirae</taxon>
        <taxon>Uroviricota</taxon>
        <taxon>Caudoviricetes</taxon>
    </lineage>
</organism>